<dbReference type="Proteomes" id="UP000306416">
    <property type="component" value="Unassembled WGS sequence"/>
</dbReference>
<dbReference type="RefSeq" id="WP_135872427.1">
    <property type="nucleotide sequence ID" value="NZ_SRSC01000005.1"/>
</dbReference>
<reference evidence="1 2" key="1">
    <citation type="submission" date="2019-04" db="EMBL/GenBank/DDBJ databases">
        <title>Geobacter oryzae sp. nov., ferric-reducing bacteria isolated from paddy soil.</title>
        <authorList>
            <person name="Xu Z."/>
            <person name="Masuda Y."/>
            <person name="Itoh H."/>
            <person name="Senoo K."/>
        </authorList>
    </citation>
    <scope>NUCLEOTIDE SEQUENCE [LARGE SCALE GENOMIC DNA]</scope>
    <source>
        <strain evidence="1 2">Red111</strain>
    </source>
</reference>
<proteinExistence type="predicted"/>
<sequence length="90" mass="9805">MQELIRVAEGIAIPVDMWATWDSLSELAVKHGPIFEADLVRLGFNLRPIYYLNSSIGGEQAIGFGAATSASLQLVLRPDIYRAMIGSVVN</sequence>
<name>A0A4S1CA51_9BACT</name>
<dbReference type="AlphaFoldDB" id="A0A4S1CA51"/>
<gene>
    <name evidence="1" type="ORF">E4633_18275</name>
</gene>
<organism evidence="1 2">
    <name type="scientific">Geomonas terrae</name>
    <dbReference type="NCBI Taxonomy" id="2562681"/>
    <lineage>
        <taxon>Bacteria</taxon>
        <taxon>Pseudomonadati</taxon>
        <taxon>Thermodesulfobacteriota</taxon>
        <taxon>Desulfuromonadia</taxon>
        <taxon>Geobacterales</taxon>
        <taxon>Geobacteraceae</taxon>
        <taxon>Geomonas</taxon>
    </lineage>
</organism>
<protein>
    <submittedName>
        <fullName evidence="1">Uncharacterized protein</fullName>
    </submittedName>
</protein>
<accession>A0A4S1CA51</accession>
<evidence type="ECO:0000313" key="1">
    <source>
        <dbReference type="EMBL" id="TGU70149.1"/>
    </source>
</evidence>
<keyword evidence="2" id="KW-1185">Reference proteome</keyword>
<evidence type="ECO:0000313" key="2">
    <source>
        <dbReference type="Proteomes" id="UP000306416"/>
    </source>
</evidence>
<comment type="caution">
    <text evidence="1">The sequence shown here is derived from an EMBL/GenBank/DDBJ whole genome shotgun (WGS) entry which is preliminary data.</text>
</comment>
<dbReference type="EMBL" id="SRSC01000005">
    <property type="protein sequence ID" value="TGU70149.1"/>
    <property type="molecule type" value="Genomic_DNA"/>
</dbReference>